<dbReference type="EMBL" id="QHKS01000034">
    <property type="protein sequence ID" value="RDJ98471.1"/>
    <property type="molecule type" value="Genomic_DNA"/>
</dbReference>
<keyword evidence="3" id="KW-1185">Reference proteome</keyword>
<dbReference type="AlphaFoldDB" id="A0A370MYM2"/>
<evidence type="ECO:0000256" key="1">
    <source>
        <dbReference type="SAM" id="MobiDB-lite"/>
    </source>
</evidence>
<dbReference type="Proteomes" id="UP000254875">
    <property type="component" value="Unassembled WGS sequence"/>
</dbReference>
<feature type="compositionally biased region" description="Low complexity" evidence="1">
    <location>
        <begin position="10"/>
        <end position="21"/>
    </location>
</feature>
<evidence type="ECO:0000313" key="3">
    <source>
        <dbReference type="Proteomes" id="UP000254875"/>
    </source>
</evidence>
<proteinExistence type="predicted"/>
<gene>
    <name evidence="2" type="ORF">DLM46_33500</name>
</gene>
<reference evidence="3" key="1">
    <citation type="submission" date="2018-05" db="EMBL/GenBank/DDBJ databases">
        <authorList>
            <person name="Feng T."/>
        </authorList>
    </citation>
    <scope>NUCLEOTIDE SEQUENCE [LARGE SCALE GENOMIC DNA]</scope>
    <source>
        <strain evidence="3">S27</strain>
    </source>
</reference>
<name>A0A370MYM2_9BURK</name>
<dbReference type="OrthoDB" id="9813122at2"/>
<feature type="region of interest" description="Disordered" evidence="1">
    <location>
        <begin position="1"/>
        <end position="21"/>
    </location>
</feature>
<accession>A0A370MYM2</accession>
<organism evidence="2 3">
    <name type="scientific">Paraburkholderia lacunae</name>
    <dbReference type="NCBI Taxonomy" id="2211104"/>
    <lineage>
        <taxon>Bacteria</taxon>
        <taxon>Pseudomonadati</taxon>
        <taxon>Pseudomonadota</taxon>
        <taxon>Betaproteobacteria</taxon>
        <taxon>Burkholderiales</taxon>
        <taxon>Burkholderiaceae</taxon>
        <taxon>Paraburkholderia</taxon>
    </lineage>
</organism>
<evidence type="ECO:0000313" key="2">
    <source>
        <dbReference type="EMBL" id="RDJ98471.1"/>
    </source>
</evidence>
<protein>
    <submittedName>
        <fullName evidence="2">Uncharacterized protein</fullName>
    </submittedName>
</protein>
<comment type="caution">
    <text evidence="2">The sequence shown here is derived from an EMBL/GenBank/DDBJ whole genome shotgun (WGS) entry which is preliminary data.</text>
</comment>
<sequence length="109" mass="11351">MQAKVNTQMNDTANAAEADTVTDATANAAPLLETSFGNEQPVVTVPYSALRRSPLNARTKPLSGIDSLATNIRAKGLLQNNRNLSNCYTAITASNLSAGSPISCRAGLS</sequence>